<evidence type="ECO:0000313" key="2">
    <source>
        <dbReference type="EMBL" id="SFU27719.1"/>
    </source>
</evidence>
<dbReference type="STRING" id="1224947.SAMN05216480_101264"/>
<sequence>MMKFLKIFEVVYLVIAIISIFEVIRSWGADSDRAYLFLLFGVVSLGMFFFRRFYRKRIEKRKQQ</sequence>
<dbReference type="AlphaFoldDB" id="A0A1I7EUY9"/>
<keyword evidence="1" id="KW-0812">Transmembrane</keyword>
<feature type="transmembrane region" description="Helical" evidence="1">
    <location>
        <begin position="7"/>
        <end position="28"/>
    </location>
</feature>
<dbReference type="EMBL" id="FPBK01000001">
    <property type="protein sequence ID" value="SFU27719.1"/>
    <property type="molecule type" value="Genomic_DNA"/>
</dbReference>
<evidence type="ECO:0000313" key="3">
    <source>
        <dbReference type="Proteomes" id="UP000199138"/>
    </source>
</evidence>
<feature type="transmembrane region" description="Helical" evidence="1">
    <location>
        <begin position="34"/>
        <end position="54"/>
    </location>
</feature>
<dbReference type="Proteomes" id="UP000199138">
    <property type="component" value="Unassembled WGS sequence"/>
</dbReference>
<accession>A0A1I7EUY9</accession>
<proteinExistence type="predicted"/>
<gene>
    <name evidence="2" type="ORF">SAMN05216480_101264</name>
</gene>
<keyword evidence="1" id="KW-0472">Membrane</keyword>
<protein>
    <submittedName>
        <fullName evidence="2">Uncharacterized protein</fullName>
    </submittedName>
</protein>
<keyword evidence="3" id="KW-1185">Reference proteome</keyword>
<name>A0A1I7EUY9_9FLAO</name>
<organism evidence="2 3">
    <name type="scientific">Pustulibacterium marinum</name>
    <dbReference type="NCBI Taxonomy" id="1224947"/>
    <lineage>
        <taxon>Bacteria</taxon>
        <taxon>Pseudomonadati</taxon>
        <taxon>Bacteroidota</taxon>
        <taxon>Flavobacteriia</taxon>
        <taxon>Flavobacteriales</taxon>
        <taxon>Flavobacteriaceae</taxon>
        <taxon>Pustulibacterium</taxon>
    </lineage>
</organism>
<evidence type="ECO:0000256" key="1">
    <source>
        <dbReference type="SAM" id="Phobius"/>
    </source>
</evidence>
<keyword evidence="1" id="KW-1133">Transmembrane helix</keyword>
<reference evidence="2 3" key="1">
    <citation type="submission" date="2016-10" db="EMBL/GenBank/DDBJ databases">
        <authorList>
            <person name="de Groot N.N."/>
        </authorList>
    </citation>
    <scope>NUCLEOTIDE SEQUENCE [LARGE SCALE GENOMIC DNA]</scope>
    <source>
        <strain evidence="2 3">CGMCC 1.12333</strain>
    </source>
</reference>
<dbReference type="RefSeq" id="WP_245766503.1">
    <property type="nucleotide sequence ID" value="NZ_FPBK01000001.1"/>
</dbReference>